<dbReference type="STRING" id="1104324.P186_0565"/>
<keyword evidence="2" id="KW-1185">Reference proteome</keyword>
<dbReference type="HOGENOM" id="CLU_211865_0_0_2"/>
<reference evidence="1 2" key="1">
    <citation type="journal article" date="2012" name="J. Bacteriol.">
        <title>Complete genome sequence of strain 1860, a crenarchaeon of the genus pyrobaculum able to grow with various electron acceptors.</title>
        <authorList>
            <person name="Mardanov A.V."/>
            <person name="Gumerov V.M."/>
            <person name="Slobodkina G.B."/>
            <person name="Beletsky A.V."/>
            <person name="Bonch-Osmolovskaya E.A."/>
            <person name="Ravin N.V."/>
            <person name="Skryabin K.G."/>
        </authorList>
    </citation>
    <scope>NUCLEOTIDE SEQUENCE [LARGE SCALE GENOMIC DNA]</scope>
    <source>
        <strain evidence="1 2">1860</strain>
    </source>
</reference>
<protein>
    <recommendedName>
        <fullName evidence="3">DUF5678 domain-containing protein</fullName>
    </recommendedName>
</protein>
<name>G7VHB4_9CREN</name>
<dbReference type="AlphaFoldDB" id="G7VHB4"/>
<organism evidence="1 2">
    <name type="scientific">Pyrobaculum ferrireducens</name>
    <dbReference type="NCBI Taxonomy" id="1104324"/>
    <lineage>
        <taxon>Archaea</taxon>
        <taxon>Thermoproteota</taxon>
        <taxon>Thermoprotei</taxon>
        <taxon>Thermoproteales</taxon>
        <taxon>Thermoproteaceae</taxon>
        <taxon>Pyrobaculum</taxon>
    </lineage>
</organism>
<accession>G7VHB4</accession>
<dbReference type="eggNOG" id="arCOG05587">
    <property type="taxonomic scope" value="Archaea"/>
</dbReference>
<sequence>MEMSGGGIEKELLKWVELARRSGKRGWVLVRDGEIIGVFKDRKDAVVAAKEPGIYLLAFVD</sequence>
<dbReference type="Proteomes" id="UP000005867">
    <property type="component" value="Chromosome"/>
</dbReference>
<evidence type="ECO:0000313" key="1">
    <source>
        <dbReference type="EMBL" id="AET32017.1"/>
    </source>
</evidence>
<evidence type="ECO:0000313" key="2">
    <source>
        <dbReference type="Proteomes" id="UP000005867"/>
    </source>
</evidence>
<dbReference type="KEGG" id="pyr:P186_0565"/>
<proteinExistence type="predicted"/>
<evidence type="ECO:0008006" key="3">
    <source>
        <dbReference type="Google" id="ProtNLM"/>
    </source>
</evidence>
<dbReference type="BioCyc" id="PSP1104324:GJSN-555-MONOMER"/>
<gene>
    <name evidence="1" type="ORF">P186_0565</name>
</gene>
<dbReference type="EMBL" id="CP003098">
    <property type="protein sequence ID" value="AET32017.1"/>
    <property type="molecule type" value="Genomic_DNA"/>
</dbReference>